<proteinExistence type="predicted"/>
<dbReference type="KEGG" id="schi:SCHIN_v1c03410"/>
<dbReference type="RefSeq" id="WP_166507930.1">
    <property type="nucleotide sequence ID" value="NZ_CP043026.1"/>
</dbReference>
<accession>A0A5B9Y365</accession>
<evidence type="ECO:0008006" key="3">
    <source>
        <dbReference type="Google" id="ProtNLM"/>
    </source>
</evidence>
<evidence type="ECO:0000313" key="1">
    <source>
        <dbReference type="EMBL" id="QEH61538.1"/>
    </source>
</evidence>
<dbReference type="EMBL" id="CP043026">
    <property type="protein sequence ID" value="QEH61538.1"/>
    <property type="molecule type" value="Genomic_DNA"/>
</dbReference>
<dbReference type="Proteomes" id="UP000323144">
    <property type="component" value="Chromosome"/>
</dbReference>
<protein>
    <recommendedName>
        <fullName evidence="3">Lipoprotein</fullName>
    </recommendedName>
</protein>
<organism evidence="1 2">
    <name type="scientific">Spiroplasma chinense</name>
    <dbReference type="NCBI Taxonomy" id="216932"/>
    <lineage>
        <taxon>Bacteria</taxon>
        <taxon>Bacillati</taxon>
        <taxon>Mycoplasmatota</taxon>
        <taxon>Mollicutes</taxon>
        <taxon>Entomoplasmatales</taxon>
        <taxon>Spiroplasmataceae</taxon>
        <taxon>Spiroplasma</taxon>
    </lineage>
</organism>
<dbReference type="AlphaFoldDB" id="A0A5B9Y365"/>
<sequence length="195" mass="22341">MKKLMSIIGALGILITGASQSCLYMNNNKEEFLRESNKISRKINLSEQKFEKVELDIEGVKDIAIIEIVAIQNLIEKPNKTPIQADFLRHYLEQKEQYVTLGAISVLPKVGQKITFNYNVVALPSNYQYSGIANFTIILTNSGIQTEIPLEANENISYSDNYRLWTGGWVWDSYTSNKKFAVVNWRKFADTWTEF</sequence>
<keyword evidence="2" id="KW-1185">Reference proteome</keyword>
<gene>
    <name evidence="1" type="ORF">SCHIN_v1c03410</name>
</gene>
<evidence type="ECO:0000313" key="2">
    <source>
        <dbReference type="Proteomes" id="UP000323144"/>
    </source>
</evidence>
<name>A0A5B9Y365_9MOLU</name>
<dbReference type="PROSITE" id="PS51257">
    <property type="entry name" value="PROKAR_LIPOPROTEIN"/>
    <property type="match status" value="1"/>
</dbReference>
<reference evidence="1 2" key="1">
    <citation type="submission" date="2019-08" db="EMBL/GenBank/DDBJ databases">
        <title>Complete genome sequence of Spiroplasma chinense CCH (DSM 19755).</title>
        <authorList>
            <person name="Shen H.-Y."/>
            <person name="Lin Y.-C."/>
            <person name="Chou L."/>
            <person name="Kuo C.-H."/>
        </authorList>
    </citation>
    <scope>NUCLEOTIDE SEQUENCE [LARGE SCALE GENOMIC DNA]</scope>
    <source>
        <strain evidence="1 2">CCH</strain>
    </source>
</reference>